<evidence type="ECO:0000259" key="6">
    <source>
        <dbReference type="PROSITE" id="PS50977"/>
    </source>
</evidence>
<dbReference type="PANTHER" id="PTHR43479">
    <property type="entry name" value="ACREF/ENVCD OPERON REPRESSOR-RELATED"/>
    <property type="match status" value="1"/>
</dbReference>
<keyword evidence="2" id="KW-0805">Transcription regulation</keyword>
<dbReference type="InterPro" id="IPR036271">
    <property type="entry name" value="Tet_transcr_reg_TetR-rel_C_sf"/>
</dbReference>
<dbReference type="InterPro" id="IPR050624">
    <property type="entry name" value="HTH-type_Tx_Regulator"/>
</dbReference>
<dbReference type="Gene3D" id="1.10.357.10">
    <property type="entry name" value="Tetracycline Repressor, domain 2"/>
    <property type="match status" value="1"/>
</dbReference>
<dbReference type="Pfam" id="PF00440">
    <property type="entry name" value="TetR_N"/>
    <property type="match status" value="1"/>
</dbReference>
<evidence type="ECO:0000313" key="8">
    <source>
        <dbReference type="Proteomes" id="UP000001955"/>
    </source>
</evidence>
<keyword evidence="4" id="KW-0804">Transcription</keyword>
<dbReference type="Pfam" id="PF08361">
    <property type="entry name" value="TetR_C_2"/>
    <property type="match status" value="1"/>
</dbReference>
<name>I2BBM6_SHIBC</name>
<dbReference type="AlphaFoldDB" id="I2BBM6"/>
<protein>
    <submittedName>
        <fullName evidence="7">AcrAB operon repressor</fullName>
    </submittedName>
</protein>
<gene>
    <name evidence="7" type="primary">acrR</name>
    <name evidence="7" type="ordered locus">EBL_c28600</name>
</gene>
<dbReference type="GO" id="GO:0009410">
    <property type="term" value="P:response to xenobiotic stimulus"/>
    <property type="evidence" value="ECO:0007669"/>
    <property type="project" value="UniProtKB-ARBA"/>
</dbReference>
<evidence type="ECO:0000256" key="2">
    <source>
        <dbReference type="ARBA" id="ARBA00023015"/>
    </source>
</evidence>
<accession>K6VW23</accession>
<dbReference type="SUPFAM" id="SSF48498">
    <property type="entry name" value="Tetracyclin repressor-like, C-terminal domain"/>
    <property type="match status" value="1"/>
</dbReference>
<dbReference type="RefSeq" id="WP_002438971.1">
    <property type="nucleotide sequence ID" value="NC_017910.1"/>
</dbReference>
<dbReference type="NCBIfam" id="NF007949">
    <property type="entry name" value="PRK10668.1"/>
    <property type="match status" value="1"/>
</dbReference>
<keyword evidence="8" id="KW-1185">Reference proteome</keyword>
<evidence type="ECO:0000313" key="7">
    <source>
        <dbReference type="EMBL" id="AFJ47930.1"/>
    </source>
</evidence>
<keyword evidence="1" id="KW-0678">Repressor</keyword>
<dbReference type="EMBL" id="CP001560">
    <property type="protein sequence ID" value="AFJ47930.1"/>
    <property type="molecule type" value="Genomic_DNA"/>
</dbReference>
<dbReference type="GO" id="GO:0003700">
    <property type="term" value="F:DNA-binding transcription factor activity"/>
    <property type="evidence" value="ECO:0007669"/>
    <property type="project" value="UniProtKB-ARBA"/>
</dbReference>
<sequence length="221" mass="25177">MARKTKQQALETRKHIIDVAIKLFSQQGVSATSLTDIAIAAGVTRGAIYWHFKNKADLFNEIWESSEATISDLELEYRAKYPDDPLAALREILIYILRATVTEERRRLMMEILFHKCEFVGEMAAAREAQRKLCMEGYDRIEHALQRCITAGLLPADLHVHRAAVLMRSYICGLMENWLFTPQLFDLDKESAVYVDILIEMFCRCPSVRIAPENPPSAGGE</sequence>
<dbReference type="HOGENOM" id="CLU_069356_12_3_6"/>
<dbReference type="PATRIC" id="fig|630626.3.peg.2777"/>
<dbReference type="SUPFAM" id="SSF46689">
    <property type="entry name" value="Homeodomain-like"/>
    <property type="match status" value="1"/>
</dbReference>
<dbReference type="GO" id="GO:0003677">
    <property type="term" value="F:DNA binding"/>
    <property type="evidence" value="ECO:0007669"/>
    <property type="project" value="UniProtKB-UniRule"/>
</dbReference>
<dbReference type="OrthoDB" id="5816932at2"/>
<evidence type="ECO:0000256" key="4">
    <source>
        <dbReference type="ARBA" id="ARBA00023163"/>
    </source>
</evidence>
<evidence type="ECO:0000256" key="5">
    <source>
        <dbReference type="PROSITE-ProRule" id="PRU00335"/>
    </source>
</evidence>
<dbReference type="InterPro" id="IPR009057">
    <property type="entry name" value="Homeodomain-like_sf"/>
</dbReference>
<dbReference type="eggNOG" id="COG1309">
    <property type="taxonomic scope" value="Bacteria"/>
</dbReference>
<dbReference type="PROSITE" id="PS50977">
    <property type="entry name" value="HTH_TETR_2"/>
    <property type="match status" value="1"/>
</dbReference>
<feature type="domain" description="HTH tetR-type" evidence="6">
    <location>
        <begin position="10"/>
        <end position="70"/>
    </location>
</feature>
<dbReference type="InterPro" id="IPR023772">
    <property type="entry name" value="DNA-bd_HTH_TetR-type_CS"/>
</dbReference>
<evidence type="ECO:0000256" key="3">
    <source>
        <dbReference type="ARBA" id="ARBA00023125"/>
    </source>
</evidence>
<dbReference type="GO" id="GO:0045892">
    <property type="term" value="P:negative regulation of DNA-templated transcription"/>
    <property type="evidence" value="ECO:0007669"/>
    <property type="project" value="UniProtKB-ARBA"/>
</dbReference>
<dbReference type="InterPro" id="IPR001647">
    <property type="entry name" value="HTH_TetR"/>
</dbReference>
<dbReference type="PRINTS" id="PR00455">
    <property type="entry name" value="HTHTETR"/>
</dbReference>
<evidence type="ECO:0000256" key="1">
    <source>
        <dbReference type="ARBA" id="ARBA00022491"/>
    </source>
</evidence>
<dbReference type="Proteomes" id="UP000001955">
    <property type="component" value="Chromosome"/>
</dbReference>
<proteinExistence type="predicted"/>
<dbReference type="PROSITE" id="PS01081">
    <property type="entry name" value="HTH_TETR_1"/>
    <property type="match status" value="1"/>
</dbReference>
<dbReference type="STRING" id="630626.EBL_c28600"/>
<accession>I2BBM6</accession>
<dbReference type="PANTHER" id="PTHR43479:SF11">
    <property type="entry name" value="ACREF_ENVCD OPERON REPRESSOR-RELATED"/>
    <property type="match status" value="1"/>
</dbReference>
<reference evidence="7 8" key="1">
    <citation type="journal article" date="2012" name="J. Bacteriol.">
        <title>Complete genome sequence of the B12-producing Shimwellia blattae strain DSM 4481, isolated from a cockroach.</title>
        <authorList>
            <person name="Brzuszkiewicz E."/>
            <person name="Waschkowitz T."/>
            <person name="Wiezer A."/>
            <person name="Daniel R."/>
        </authorList>
    </citation>
    <scope>NUCLEOTIDE SEQUENCE [LARGE SCALE GENOMIC DNA]</scope>
    <source>
        <strain evidence="8">ATCC 29907 / DSM 4481 / JCM 1650 / NBRC 105725 / CDC 9005-74</strain>
    </source>
</reference>
<dbReference type="KEGG" id="ebt:EBL_c28600"/>
<feature type="DNA-binding region" description="H-T-H motif" evidence="5">
    <location>
        <begin position="33"/>
        <end position="52"/>
    </location>
</feature>
<dbReference type="FunFam" id="1.10.357.10:FF:000003">
    <property type="entry name" value="HTH-type transcriptional regulator AcrR"/>
    <property type="match status" value="1"/>
</dbReference>
<dbReference type="InterPro" id="IPR013572">
    <property type="entry name" value="Tscrpt_reg_MAATS_C"/>
</dbReference>
<organism evidence="7 8">
    <name type="scientific">Shimwellia blattae (strain ATCC 29907 / DSM 4481 / JCM 1650 / NBRC 105725 / CDC 9005-74)</name>
    <name type="common">Escherichia blattae</name>
    <dbReference type="NCBI Taxonomy" id="630626"/>
    <lineage>
        <taxon>Bacteria</taxon>
        <taxon>Pseudomonadati</taxon>
        <taxon>Pseudomonadota</taxon>
        <taxon>Gammaproteobacteria</taxon>
        <taxon>Enterobacterales</taxon>
        <taxon>Enterobacteriaceae</taxon>
        <taxon>Shimwellia</taxon>
    </lineage>
</organism>
<keyword evidence="3 5" id="KW-0238">DNA-binding</keyword>